<dbReference type="InterPro" id="IPR000719">
    <property type="entry name" value="Prot_kinase_dom"/>
</dbReference>
<dbReference type="SMART" id="SM00220">
    <property type="entry name" value="S_TKc"/>
    <property type="match status" value="1"/>
</dbReference>
<dbReference type="Proteomes" id="UP000515312">
    <property type="component" value="Chromosome"/>
</dbReference>
<evidence type="ECO:0000256" key="1">
    <source>
        <dbReference type="ARBA" id="ARBA00000085"/>
    </source>
</evidence>
<dbReference type="InterPro" id="IPR003018">
    <property type="entry name" value="GAF"/>
</dbReference>
<dbReference type="Pfam" id="PF00512">
    <property type="entry name" value="HisKA"/>
    <property type="match status" value="1"/>
</dbReference>
<evidence type="ECO:0000259" key="5">
    <source>
        <dbReference type="PROSITE" id="PS50109"/>
    </source>
</evidence>
<evidence type="ECO:0000259" key="7">
    <source>
        <dbReference type="PROSITE" id="PS50113"/>
    </source>
</evidence>
<evidence type="ECO:0000256" key="2">
    <source>
        <dbReference type="ARBA" id="ARBA00012438"/>
    </source>
</evidence>
<sequence>MILWSGRPLSSNFETLWNDGEFRLSRSAKAGASCPVLVLTSAVDQPAPSSSARLEHAYDLRSELDPSWAARPLELIHDHGKPALLIEDHGGEVLARLLGKPWELDLFLRVAIGITAALGRLHQRGLFHRDIKPANVFVNTSTGEAWLSGFGLASRLPRERQTPEAPETIAGTLAYMAPEQTGRTNRSIDSRSDLYSLGVTLYQLLTGSLPFIASDPMVWVHCHIARRPVSPSERLDKIPIAVSQIIMRLLAKTAEERYQTATGLESDLRRCLAEWEAHRHVVEFPLGQHDTPDRLLIPENLYGREREVDALLAAFDRVVKGGAPELVLVSGYSGIGKSSVVNELHMVVAPPRGLFASGKFDQYKRDIPYSTLVQAFQSLVRPLLGKSDAELAIWRGTFLEALEVNAQLMTDLIPELKLVIGDQAPVPELEPQQAQSRFQLVFRRFIGVFARPEHPLALFLDDLQWLDAATLDLLEDLLIRSDLRHLMLIGAYRDNEVDAAHPLTRKLEAIRQAGARVQEVRLAPLARDDLGQLIADALRCDPADAAPLVQLVHEKTAGNPFFVIQFLYSLAEEGLLRFDQDAAGWSWDLGRIRDKGYADNVVDLMLGKVTRLPAETKHALQQFACLGNVGTTPMLSAVLETTKEQVHAVLWPAVRQELIERLEGSYKFIHDRVQEAAYSLVPEALRAEVHLRIGRLLVTETPADKREEAIFEILNQLNRSAGLIISQEERDQLAELNLLAGKRAKGATAYASALTYLIAGGALLKDDCWERRRELIFALELNRAECEFLTGQLSVAEERLAALSNRTTTIVELAIVACLRMDVSTTLNLSGRAVAFCLDYLRHVGIEWSPRPTEEEMRREYERIWSLLGNRTIEDLIDLPLMQDPASLATVDVLIKVLPPAKQTDENLASLAICKAVSLSIEHGNCDASCVACEWLARIAGPHFGDYKAGYRFGHVGFELVERRGLKRYQASTHHCFAIFVARWTKHVRACVDLLRRTFELANRIGDLTYAAYVCHNLNSDLLFAGETLPQVQAEANHGLAFAETMRFGLVIDIITTQLALVRTLRGFTPKFGCFDDAQFNESSIEFDLSSGQRLATIACRYWIRKLQVRCIAGDYATAIDAASKAQPLLWTVSALFEEAEYHFYGALAQAACCDSAPAGERLQHLNAVAAHHKQLQVWAENCPENFENRDALVGAEIARIEGRVLDAEQLYEQAIHSAQANGFVHNEALADELAARFYAARGFEDIAHLYLRKARYGYLRWGADGKVRQLEEMYPHLRAEEPAPGPMSTIATQVKHLDLATVIKVSQAVSSEIVLEKLIHTLMRTAIEQAGAERGFLILPRGDELHILAEATTSGEDVTVHLRSAADSTAALPESVVRYVMRTREYVILDDATAQNPFSADPYVVQHHARSIICLPLVNQGKLNGIIYLENNLSTHVFTSDRITVLKVLASQAAISLENMRLYRDLEIREKKIRRLVDANILGITMWNVEGAIVASNEAFLRMVQYDHEDVALGRVRWRDMIPAEWRERSERVLAKVMQTGTAQPFESELFRKDGTRVPVLVAGALFEEGGNEGVAFALDLSEQKRAEEALRHSKNYLAEAQRLTHTGSWALDGTTREARYWSEEMFQIFGFDPQQGLPERDQWLQRIHPEDRDKVKRQASNRMFVQKVDSDVEYRIVLPDGTVKHIHGLAHPVLGPSDELIEVVGTVVDITERKHAEAARDRLRQLEADLAHINRVSTMGEMAASLAHEIKQPISAATTNAQISLWLLERDQLEIQELREAISAVVHSVRRAADIIDHVRSLSKKGTQDRVLVDLNQVIREIESLLEYESRPSSVAIRLNLSEHIAQVSGDRVQLQQVVMNLMLNAIEAMKDSGGELVVTSEQTDSGQVLISLSDTGVGLPDNKEDRIFEAFFSTKPQGTGMGLAISRSIVESHGGRLWAKGNPERGATFFLELPPHESEAA</sequence>
<evidence type="ECO:0000256" key="3">
    <source>
        <dbReference type="ARBA" id="ARBA00022553"/>
    </source>
</evidence>
<evidence type="ECO:0000259" key="4">
    <source>
        <dbReference type="PROSITE" id="PS50011"/>
    </source>
</evidence>
<protein>
    <recommendedName>
        <fullName evidence="2">histidine kinase</fullName>
        <ecNumber evidence="2">2.7.13.3</ecNumber>
    </recommendedName>
</protein>
<dbReference type="InterPro" id="IPR005467">
    <property type="entry name" value="His_kinase_dom"/>
</dbReference>
<evidence type="ECO:0000313" key="8">
    <source>
        <dbReference type="EMBL" id="QNI34228.1"/>
    </source>
</evidence>
<dbReference type="PROSITE" id="PS50112">
    <property type="entry name" value="PAS"/>
    <property type="match status" value="2"/>
</dbReference>
<dbReference type="PROSITE" id="PS50011">
    <property type="entry name" value="PROTEIN_KINASE_DOM"/>
    <property type="match status" value="1"/>
</dbReference>
<feature type="domain" description="PAC" evidence="7">
    <location>
        <begin position="1672"/>
        <end position="1724"/>
    </location>
</feature>
<dbReference type="SUPFAM" id="SSF55785">
    <property type="entry name" value="PYP-like sensor domain (PAS domain)"/>
    <property type="match status" value="2"/>
</dbReference>
<dbReference type="InterPro" id="IPR003594">
    <property type="entry name" value="HATPase_dom"/>
</dbReference>
<dbReference type="Pfam" id="PF13191">
    <property type="entry name" value="AAA_16"/>
    <property type="match status" value="1"/>
</dbReference>
<dbReference type="PANTHER" id="PTHR43642">
    <property type="entry name" value="HYBRID SIGNAL TRANSDUCTION HISTIDINE KINASE G"/>
    <property type="match status" value="1"/>
</dbReference>
<dbReference type="InterPro" id="IPR041664">
    <property type="entry name" value="AAA_16"/>
</dbReference>
<dbReference type="Gene3D" id="3.40.50.300">
    <property type="entry name" value="P-loop containing nucleotide triphosphate hydrolases"/>
    <property type="match status" value="1"/>
</dbReference>
<dbReference type="SUPFAM" id="SSF55781">
    <property type="entry name" value="GAF domain-like"/>
    <property type="match status" value="1"/>
</dbReference>
<dbReference type="Gene3D" id="1.10.510.10">
    <property type="entry name" value="Transferase(Phosphotransferase) domain 1"/>
    <property type="match status" value="1"/>
</dbReference>
<dbReference type="GO" id="GO:0000155">
    <property type="term" value="F:phosphorelay sensor kinase activity"/>
    <property type="evidence" value="ECO:0007669"/>
    <property type="project" value="InterPro"/>
</dbReference>
<dbReference type="InterPro" id="IPR036097">
    <property type="entry name" value="HisK_dim/P_sf"/>
</dbReference>
<dbReference type="Pfam" id="PF01590">
    <property type="entry name" value="GAF"/>
    <property type="match status" value="1"/>
</dbReference>
<dbReference type="Pfam" id="PF00069">
    <property type="entry name" value="Pkinase"/>
    <property type="match status" value="1"/>
</dbReference>
<dbReference type="Gene3D" id="3.30.450.40">
    <property type="match status" value="1"/>
</dbReference>
<dbReference type="InterPro" id="IPR027417">
    <property type="entry name" value="P-loop_NTPase"/>
</dbReference>
<dbReference type="InterPro" id="IPR000014">
    <property type="entry name" value="PAS"/>
</dbReference>
<dbReference type="SUPFAM" id="SSF56112">
    <property type="entry name" value="Protein kinase-like (PK-like)"/>
    <property type="match status" value="1"/>
</dbReference>
<dbReference type="EC" id="2.7.13.3" evidence="2"/>
<dbReference type="Pfam" id="PF08447">
    <property type="entry name" value="PAS_3"/>
    <property type="match status" value="1"/>
</dbReference>
<dbReference type="CDD" id="cd00082">
    <property type="entry name" value="HisKA"/>
    <property type="match status" value="1"/>
</dbReference>
<keyword evidence="3" id="KW-0597">Phosphoprotein</keyword>
<dbReference type="Gene3D" id="3.30.565.10">
    <property type="entry name" value="Histidine kinase-like ATPase, C-terminal domain"/>
    <property type="match status" value="1"/>
</dbReference>
<dbReference type="PROSITE" id="PS50109">
    <property type="entry name" value="HIS_KIN"/>
    <property type="match status" value="1"/>
</dbReference>
<gene>
    <name evidence="8" type="ORF">H7849_10210</name>
</gene>
<dbReference type="SUPFAM" id="SSF47384">
    <property type="entry name" value="Homodimeric domain of signal transducing histidine kinase"/>
    <property type="match status" value="1"/>
</dbReference>
<comment type="catalytic activity">
    <reaction evidence="1">
        <text>ATP + protein L-histidine = ADP + protein N-phospho-L-histidine.</text>
        <dbReference type="EC" id="2.7.13.3"/>
    </reaction>
</comment>
<dbReference type="InterPro" id="IPR053159">
    <property type="entry name" value="Hybrid_Histidine_Kinase"/>
</dbReference>
<dbReference type="PRINTS" id="PR00344">
    <property type="entry name" value="BCTRLSENSOR"/>
</dbReference>
<feature type="domain" description="PAC" evidence="7">
    <location>
        <begin position="1545"/>
        <end position="1594"/>
    </location>
</feature>
<dbReference type="InterPro" id="IPR029016">
    <property type="entry name" value="GAF-like_dom_sf"/>
</dbReference>
<dbReference type="InterPro" id="IPR000700">
    <property type="entry name" value="PAS-assoc_C"/>
</dbReference>
<proteinExistence type="predicted"/>
<dbReference type="Gene3D" id="1.10.287.130">
    <property type="match status" value="1"/>
</dbReference>
<dbReference type="InterPro" id="IPR008271">
    <property type="entry name" value="Ser/Thr_kinase_AS"/>
</dbReference>
<dbReference type="CDD" id="cd00130">
    <property type="entry name" value="PAS"/>
    <property type="match status" value="2"/>
</dbReference>
<dbReference type="SUPFAM" id="SSF52540">
    <property type="entry name" value="P-loop containing nucleoside triphosphate hydrolases"/>
    <property type="match status" value="1"/>
</dbReference>
<dbReference type="NCBIfam" id="TIGR00229">
    <property type="entry name" value="sensory_box"/>
    <property type="match status" value="2"/>
</dbReference>
<evidence type="ECO:0000313" key="9">
    <source>
        <dbReference type="Proteomes" id="UP000515312"/>
    </source>
</evidence>
<dbReference type="Gene3D" id="2.10.70.100">
    <property type="match status" value="1"/>
</dbReference>
<dbReference type="Gene3D" id="3.30.450.20">
    <property type="entry name" value="PAS domain"/>
    <property type="match status" value="2"/>
</dbReference>
<dbReference type="CDD" id="cd14014">
    <property type="entry name" value="STKc_PknB_like"/>
    <property type="match status" value="1"/>
</dbReference>
<dbReference type="InterPro" id="IPR011009">
    <property type="entry name" value="Kinase-like_dom_sf"/>
</dbReference>
<dbReference type="GO" id="GO:0005524">
    <property type="term" value="F:ATP binding"/>
    <property type="evidence" value="ECO:0007669"/>
    <property type="project" value="InterPro"/>
</dbReference>
<dbReference type="SMART" id="SM00388">
    <property type="entry name" value="HisKA"/>
    <property type="match status" value="1"/>
</dbReference>
<dbReference type="PANTHER" id="PTHR43642:SF1">
    <property type="entry name" value="HYBRID SIGNAL TRANSDUCTION HISTIDINE KINASE G"/>
    <property type="match status" value="1"/>
</dbReference>
<dbReference type="InterPro" id="IPR001610">
    <property type="entry name" value="PAC"/>
</dbReference>
<dbReference type="PROSITE" id="PS00108">
    <property type="entry name" value="PROTEIN_KINASE_ST"/>
    <property type="match status" value="1"/>
</dbReference>
<dbReference type="InterPro" id="IPR013655">
    <property type="entry name" value="PAS_fold_3"/>
</dbReference>
<dbReference type="Pfam" id="PF13426">
    <property type="entry name" value="PAS_9"/>
    <property type="match status" value="1"/>
</dbReference>
<dbReference type="InterPro" id="IPR004358">
    <property type="entry name" value="Sig_transdc_His_kin-like_C"/>
</dbReference>
<accession>A0A7G8BNV8</accession>
<feature type="domain" description="PAS" evidence="6">
    <location>
        <begin position="1470"/>
        <end position="1542"/>
    </location>
</feature>
<dbReference type="SUPFAM" id="SSF55874">
    <property type="entry name" value="ATPase domain of HSP90 chaperone/DNA topoisomerase II/histidine kinase"/>
    <property type="match status" value="1"/>
</dbReference>
<keyword evidence="9" id="KW-1185">Reference proteome</keyword>
<reference evidence="8 9" key="1">
    <citation type="submission" date="2020-08" db="EMBL/GenBank/DDBJ databases">
        <title>Edaphobacter telluris sp. nov. and Acidobacterium dinghuensis sp. nov., two acidobacteria isolated from forest soil.</title>
        <authorList>
            <person name="Fu J."/>
            <person name="Qiu L."/>
        </authorList>
    </citation>
    <scope>NUCLEOTIDE SEQUENCE [LARGE SCALE GENOMIC DNA]</scope>
    <source>
        <strain evidence="8">4Y35</strain>
    </source>
</reference>
<dbReference type="GO" id="GO:0009882">
    <property type="term" value="F:blue light photoreceptor activity"/>
    <property type="evidence" value="ECO:0007669"/>
    <property type="project" value="UniProtKB-ARBA"/>
</dbReference>
<feature type="domain" description="Protein kinase" evidence="4">
    <location>
        <begin position="11"/>
        <end position="281"/>
    </location>
</feature>
<dbReference type="KEGG" id="adin:H7849_10210"/>
<feature type="domain" description="PAS" evidence="6">
    <location>
        <begin position="1595"/>
        <end position="1659"/>
    </location>
</feature>
<evidence type="ECO:0000259" key="6">
    <source>
        <dbReference type="PROSITE" id="PS50112"/>
    </source>
</evidence>
<dbReference type="Pfam" id="PF02518">
    <property type="entry name" value="HATPase_c"/>
    <property type="match status" value="1"/>
</dbReference>
<dbReference type="SMART" id="SM00387">
    <property type="entry name" value="HATPase_c"/>
    <property type="match status" value="1"/>
</dbReference>
<name>A0A7G8BNV8_9BACT</name>
<dbReference type="PROSITE" id="PS50113">
    <property type="entry name" value="PAC"/>
    <property type="match status" value="2"/>
</dbReference>
<dbReference type="InterPro" id="IPR036890">
    <property type="entry name" value="HATPase_C_sf"/>
</dbReference>
<dbReference type="EMBL" id="CP060394">
    <property type="protein sequence ID" value="QNI34228.1"/>
    <property type="molecule type" value="Genomic_DNA"/>
</dbReference>
<feature type="domain" description="Histidine kinase" evidence="5">
    <location>
        <begin position="1747"/>
        <end position="1960"/>
    </location>
</feature>
<dbReference type="SMART" id="SM00091">
    <property type="entry name" value="PAS"/>
    <property type="match status" value="2"/>
</dbReference>
<dbReference type="InterPro" id="IPR003661">
    <property type="entry name" value="HisK_dim/P_dom"/>
</dbReference>
<dbReference type="SMART" id="SM00086">
    <property type="entry name" value="PAC"/>
    <property type="match status" value="2"/>
</dbReference>
<dbReference type="SMART" id="SM00065">
    <property type="entry name" value="GAF"/>
    <property type="match status" value="1"/>
</dbReference>
<organism evidence="8 9">
    <name type="scientific">Alloacidobacterium dinghuense</name>
    <dbReference type="NCBI Taxonomy" id="2763107"/>
    <lineage>
        <taxon>Bacteria</taxon>
        <taxon>Pseudomonadati</taxon>
        <taxon>Acidobacteriota</taxon>
        <taxon>Terriglobia</taxon>
        <taxon>Terriglobales</taxon>
        <taxon>Acidobacteriaceae</taxon>
        <taxon>Alloacidobacterium</taxon>
    </lineage>
</organism>
<dbReference type="InterPro" id="IPR035965">
    <property type="entry name" value="PAS-like_dom_sf"/>
</dbReference>